<evidence type="ECO:0000259" key="1">
    <source>
        <dbReference type="Pfam" id="PF01323"/>
    </source>
</evidence>
<dbReference type="InterPro" id="IPR036249">
    <property type="entry name" value="Thioredoxin-like_sf"/>
</dbReference>
<name>A0ABP0SM69_9DINO</name>
<comment type="caution">
    <text evidence="2">The sequence shown here is derived from an EMBL/GenBank/DDBJ whole genome shotgun (WGS) entry which is preliminary data.</text>
</comment>
<accession>A0ABP0SM69</accession>
<keyword evidence="3" id="KW-1185">Reference proteome</keyword>
<evidence type="ECO:0000313" key="2">
    <source>
        <dbReference type="EMBL" id="CAK9113497.1"/>
    </source>
</evidence>
<proteinExistence type="predicted"/>
<dbReference type="SUPFAM" id="SSF52833">
    <property type="entry name" value="Thioredoxin-like"/>
    <property type="match status" value="1"/>
</dbReference>
<reference evidence="2 3" key="1">
    <citation type="submission" date="2024-02" db="EMBL/GenBank/DDBJ databases">
        <authorList>
            <person name="Chen Y."/>
            <person name="Shah S."/>
            <person name="Dougan E. K."/>
            <person name="Thang M."/>
            <person name="Chan C."/>
        </authorList>
    </citation>
    <scope>NUCLEOTIDE SEQUENCE [LARGE SCALE GENOMIC DNA]</scope>
</reference>
<gene>
    <name evidence="2" type="ORF">CCMP2556_LOCUS52530</name>
</gene>
<organism evidence="2 3">
    <name type="scientific">Durusdinium trenchii</name>
    <dbReference type="NCBI Taxonomy" id="1381693"/>
    <lineage>
        <taxon>Eukaryota</taxon>
        <taxon>Sar</taxon>
        <taxon>Alveolata</taxon>
        <taxon>Dinophyceae</taxon>
        <taxon>Suessiales</taxon>
        <taxon>Symbiodiniaceae</taxon>
        <taxon>Durusdinium</taxon>
    </lineage>
</organism>
<sequence length="271" mass="30912">MEMLADEPMDFSVTRLPFFLRPELPGINKTLGDTKDERTWQISESPGTWGQQMDRYTKKYPEKFGGENQAPDARVGISWQASEVGLKFTFDQHMSNSMDALRLLMKVQREQSANVREDFFEVVSRKYFTEGRCLADHAMLLEAAVEAHVPTDGLLQWLQSGEGTWEIQRKYAEIFYGWGYTSVPVTLVSCEGLDQHIQGSQNLKAYLQVFRRLLEPLPAKVPEQKLPIWEKYARVAQATGTPNGKDFSWEAQDIFFGATAEDLRQRGQGSS</sequence>
<dbReference type="Proteomes" id="UP001642484">
    <property type="component" value="Unassembled WGS sequence"/>
</dbReference>
<dbReference type="PANTHER" id="PTHR13887">
    <property type="entry name" value="GLUTATHIONE S-TRANSFERASE KAPPA"/>
    <property type="match status" value="1"/>
</dbReference>
<dbReference type="Pfam" id="PF01323">
    <property type="entry name" value="DSBA"/>
    <property type="match status" value="1"/>
</dbReference>
<dbReference type="EMBL" id="CAXAMN010027872">
    <property type="protein sequence ID" value="CAK9113497.1"/>
    <property type="molecule type" value="Genomic_DNA"/>
</dbReference>
<dbReference type="PANTHER" id="PTHR13887:SF41">
    <property type="entry name" value="THIOREDOXIN SUPERFAMILY PROTEIN"/>
    <property type="match status" value="1"/>
</dbReference>
<feature type="domain" description="DSBA-like thioredoxin" evidence="1">
    <location>
        <begin position="80"/>
        <end position="205"/>
    </location>
</feature>
<dbReference type="InterPro" id="IPR001853">
    <property type="entry name" value="DSBA-like_thioredoxin_dom"/>
</dbReference>
<dbReference type="Gene3D" id="3.40.30.10">
    <property type="entry name" value="Glutaredoxin"/>
    <property type="match status" value="1"/>
</dbReference>
<evidence type="ECO:0000313" key="3">
    <source>
        <dbReference type="Proteomes" id="UP001642484"/>
    </source>
</evidence>
<protein>
    <recommendedName>
        <fullName evidence="1">DSBA-like thioredoxin domain-containing protein</fullName>
    </recommendedName>
</protein>